<feature type="coiled-coil region" evidence="6">
    <location>
        <begin position="167"/>
        <end position="208"/>
    </location>
</feature>
<dbReference type="InterPro" id="IPR003395">
    <property type="entry name" value="RecF/RecN/SMC_N"/>
</dbReference>
<evidence type="ECO:0000256" key="3">
    <source>
        <dbReference type="ARBA" id="ARBA00022840"/>
    </source>
</evidence>
<name>W7B9E4_9LIST</name>
<dbReference type="GO" id="GO:0005737">
    <property type="term" value="C:cytoplasm"/>
    <property type="evidence" value="ECO:0007669"/>
    <property type="project" value="TreeGrafter"/>
</dbReference>
<dbReference type="Gene3D" id="3.40.50.300">
    <property type="entry name" value="P-loop containing nucleotide triphosphate hydrolases"/>
    <property type="match status" value="1"/>
</dbReference>
<dbReference type="PANTHER" id="PTHR42963:SF1">
    <property type="entry name" value="DUF4476 DOMAIN-CONTAINING PROTEIN"/>
    <property type="match status" value="1"/>
</dbReference>
<evidence type="ECO:0000313" key="8">
    <source>
        <dbReference type="EMBL" id="EUJ21320.1"/>
    </source>
</evidence>
<dbReference type="AlphaFoldDB" id="W7B9E4"/>
<dbReference type="Proteomes" id="UP000019246">
    <property type="component" value="Unassembled WGS sequence"/>
</dbReference>
<keyword evidence="4 6" id="KW-0175">Coiled coil</keyword>
<dbReference type="InterPro" id="IPR050308">
    <property type="entry name" value="MukB/SMC"/>
</dbReference>
<protein>
    <submittedName>
        <fullName evidence="8">Chromosome segregation protein SMC</fullName>
    </submittedName>
</protein>
<evidence type="ECO:0000256" key="1">
    <source>
        <dbReference type="ARBA" id="ARBA00022490"/>
    </source>
</evidence>
<dbReference type="OrthoDB" id="9808768at2"/>
<sequence>MLLKRLEMNGFKSFADKVAIDFVPGMTAVVGPNGSGKSNITEAIRWVLGEQSAKSLRGGRMGDVIFAGSDSRKPINFAEVSLVLANDDRYLPLDYSEVVVTRRIYRNGDSEFLINKQTCRLKDIVDLFMDSGLGRESMSIISQGKIDEILNSKPEERRSIFEEAAGVLKYKNRKKQAENKLLETEENLNRVEDILHELEGQLEPLEIQASIARDYLYQQEELEKYEVGLIAFELETIAEKLEVSRTKFMENQTALVEIRKDVASLEGDAFSKKRKKLLKQMKRSKKCGMICCMKRSDSSNWKGNETSFLNGKNTGVKMRAYNRIPSRKRLRKLQRLKRKKRNCLTKNVKKKRLMKFRCVKKMSFLKSLSIMMRCLRKPLKIRKVICLS</sequence>
<evidence type="ECO:0000259" key="7">
    <source>
        <dbReference type="Pfam" id="PF02463"/>
    </source>
</evidence>
<dbReference type="InterPro" id="IPR027417">
    <property type="entry name" value="P-loop_NTPase"/>
</dbReference>
<keyword evidence="9" id="KW-1185">Reference proteome</keyword>
<dbReference type="EMBL" id="AOCG01000002">
    <property type="protein sequence ID" value="EUJ21320.1"/>
    <property type="molecule type" value="Genomic_DNA"/>
</dbReference>
<dbReference type="FunFam" id="3.40.50.300:FF:000984">
    <property type="entry name" value="Chromosome partition protein Smc"/>
    <property type="match status" value="1"/>
</dbReference>
<dbReference type="STRING" id="1265818.MAQA_01142"/>
<dbReference type="GO" id="GO:0005524">
    <property type="term" value="F:ATP binding"/>
    <property type="evidence" value="ECO:0007669"/>
    <property type="project" value="UniProtKB-KW"/>
</dbReference>
<proteinExistence type="predicted"/>
<accession>W7B9E4</accession>
<reference evidence="8 9" key="1">
    <citation type="journal article" date="2014" name="Int. J. Syst. Evol. Microbiol.">
        <title>Listeria floridensis sp. nov., Listeria aquatica sp. nov., Listeria cornellensis sp. nov., Listeria riparia sp. nov. and Listeria grandensis sp. nov., from agricultural and natural environments.</title>
        <authorList>
            <person name="den Bakker H.C."/>
            <person name="Warchocki S."/>
            <person name="Wright E.M."/>
            <person name="Allred A.F."/>
            <person name="Ahlstrom C."/>
            <person name="Manuel C.S."/>
            <person name="Stasiewicz M.J."/>
            <person name="Burrell A."/>
            <person name="Roof S."/>
            <person name="Strawn L."/>
            <person name="Fortes E.D."/>
            <person name="Nightingale K.K."/>
            <person name="Kephart D."/>
            <person name="Wiedmann M."/>
        </authorList>
    </citation>
    <scope>NUCLEOTIDE SEQUENCE [LARGE SCALE GENOMIC DNA]</scope>
    <source>
        <strain evidence="8 9">FSL S10-1188</strain>
    </source>
</reference>
<comment type="caution">
    <text evidence="8">The sequence shown here is derived from an EMBL/GenBank/DDBJ whole genome shotgun (WGS) entry which is preliminary data.</text>
</comment>
<feature type="domain" description="RecF/RecN/SMC N-terminal" evidence="7">
    <location>
        <begin position="3"/>
        <end position="139"/>
    </location>
</feature>
<dbReference type="CDD" id="cd03278">
    <property type="entry name" value="ABC_SMC_barmotin"/>
    <property type="match status" value="1"/>
</dbReference>
<evidence type="ECO:0000256" key="2">
    <source>
        <dbReference type="ARBA" id="ARBA00022741"/>
    </source>
</evidence>
<gene>
    <name evidence="8" type="ORF">MAQA_01142</name>
</gene>
<dbReference type="PATRIC" id="fig|1265818.5.peg.231"/>
<keyword evidence="1" id="KW-0963">Cytoplasm</keyword>
<dbReference type="SUPFAM" id="SSF52540">
    <property type="entry name" value="P-loop containing nucleoside triphosphate hydrolases"/>
    <property type="match status" value="1"/>
</dbReference>
<evidence type="ECO:0000313" key="9">
    <source>
        <dbReference type="Proteomes" id="UP000019246"/>
    </source>
</evidence>
<dbReference type="PANTHER" id="PTHR42963">
    <property type="entry name" value="CHROMOSOME PARTITION PROTEIN MUKB"/>
    <property type="match status" value="1"/>
</dbReference>
<evidence type="ECO:0000256" key="5">
    <source>
        <dbReference type="ARBA" id="ARBA00023125"/>
    </source>
</evidence>
<dbReference type="Pfam" id="PF02463">
    <property type="entry name" value="SMC_N"/>
    <property type="match status" value="1"/>
</dbReference>
<organism evidence="8 9">
    <name type="scientific">Listeria aquatica FSL S10-1188</name>
    <dbReference type="NCBI Taxonomy" id="1265818"/>
    <lineage>
        <taxon>Bacteria</taxon>
        <taxon>Bacillati</taxon>
        <taxon>Bacillota</taxon>
        <taxon>Bacilli</taxon>
        <taxon>Bacillales</taxon>
        <taxon>Listeriaceae</taxon>
        <taxon>Listeria</taxon>
    </lineage>
</organism>
<keyword evidence="5" id="KW-0238">DNA-binding</keyword>
<keyword evidence="3" id="KW-0067">ATP-binding</keyword>
<evidence type="ECO:0000256" key="6">
    <source>
        <dbReference type="SAM" id="Coils"/>
    </source>
</evidence>
<keyword evidence="2" id="KW-0547">Nucleotide-binding</keyword>
<evidence type="ECO:0000256" key="4">
    <source>
        <dbReference type="ARBA" id="ARBA00023054"/>
    </source>
</evidence>
<dbReference type="GO" id="GO:0003677">
    <property type="term" value="F:DNA binding"/>
    <property type="evidence" value="ECO:0007669"/>
    <property type="project" value="UniProtKB-KW"/>
</dbReference>